<evidence type="ECO:0000313" key="2">
    <source>
        <dbReference type="EMBL" id="MFC2996409.1"/>
    </source>
</evidence>
<accession>A0A371YNH5</accession>
<organism evidence="3 4">
    <name type="scientific">Acinetobacter sichuanensis</name>
    <dbReference type="NCBI Taxonomy" id="2136183"/>
    <lineage>
        <taxon>Bacteria</taxon>
        <taxon>Pseudomonadati</taxon>
        <taxon>Pseudomonadota</taxon>
        <taxon>Gammaproteobacteria</taxon>
        <taxon>Moraxellales</taxon>
        <taxon>Moraxellaceae</taxon>
        <taxon>Acinetobacter</taxon>
    </lineage>
</organism>
<dbReference type="AlphaFoldDB" id="A0A371YNH5"/>
<gene>
    <name evidence="2" type="ORF">ACFODO_14280</name>
    <name evidence="3" type="ORF">C9E89_013510</name>
</gene>
<evidence type="ECO:0000313" key="3">
    <source>
        <dbReference type="EMBL" id="RFC83020.1"/>
    </source>
</evidence>
<evidence type="ECO:0000313" key="4">
    <source>
        <dbReference type="Proteomes" id="UP000240957"/>
    </source>
</evidence>
<dbReference type="InterPro" id="IPR011051">
    <property type="entry name" value="RmlC_Cupin_sf"/>
</dbReference>
<reference evidence="2" key="1">
    <citation type="journal article" date="2014" name="Int. J. Syst. Evol. Microbiol.">
        <title>Complete genome of a new Firmicutes species belonging to the dominant human colonic microbiota ('Ruminococcus bicirculans') reveals two chromosomes and a selective capacity to utilize plant glucans.</title>
        <authorList>
            <consortium name="NISC Comparative Sequencing Program"/>
            <person name="Wegmann U."/>
            <person name="Louis P."/>
            <person name="Goesmann A."/>
            <person name="Henrissat B."/>
            <person name="Duncan S.H."/>
            <person name="Flint H.J."/>
        </authorList>
    </citation>
    <scope>NUCLEOTIDE SEQUENCE</scope>
    <source>
        <strain evidence="2">KCTC 62575</strain>
    </source>
</reference>
<reference evidence="3 4" key="2">
    <citation type="submission" date="2018-08" db="EMBL/GenBank/DDBJ databases">
        <title>The draft genome of Acinetobacter sichuanensis strain WCHAc060041.</title>
        <authorList>
            <person name="Qin J."/>
            <person name="Feng Y."/>
            <person name="Zong Z."/>
        </authorList>
    </citation>
    <scope>NUCLEOTIDE SEQUENCE [LARGE SCALE GENOMIC DNA]</scope>
    <source>
        <strain evidence="3 4">WCHAc060041</strain>
    </source>
</reference>
<sequence length="116" mass="12749">MKNQLVVVRQAESDVLGTSVPAKLPVGELIAQQSTAQDQTSESIAASIGVWESSPGKFKRHIANREFSHVVKGWCIFTPEGGDPVELHAGDAVLFPANCEGMWDIKEDFRKTYCIF</sequence>
<dbReference type="InterPro" id="IPR014710">
    <property type="entry name" value="RmlC-like_jellyroll"/>
</dbReference>
<dbReference type="Proteomes" id="UP001595455">
    <property type="component" value="Unassembled WGS sequence"/>
</dbReference>
<dbReference type="Proteomes" id="UP000240957">
    <property type="component" value="Unassembled WGS sequence"/>
</dbReference>
<evidence type="ECO:0000313" key="5">
    <source>
        <dbReference type="Proteomes" id="UP001595455"/>
    </source>
</evidence>
<dbReference type="Pfam" id="PF05899">
    <property type="entry name" value="Cupin_3"/>
    <property type="match status" value="1"/>
</dbReference>
<dbReference type="PANTHER" id="PTHR33271">
    <property type="entry name" value="OS04G0445200 PROTEIN"/>
    <property type="match status" value="1"/>
</dbReference>
<name>A0A371YNH5_9GAMM</name>
<dbReference type="Gene3D" id="2.60.120.10">
    <property type="entry name" value="Jelly Rolls"/>
    <property type="match status" value="1"/>
</dbReference>
<dbReference type="EMBL" id="PYIX02000023">
    <property type="protein sequence ID" value="RFC83020.1"/>
    <property type="molecule type" value="Genomic_DNA"/>
</dbReference>
<dbReference type="CDD" id="cd02227">
    <property type="entry name" value="cupin_TM1112-like"/>
    <property type="match status" value="1"/>
</dbReference>
<dbReference type="OrthoDB" id="9799053at2"/>
<evidence type="ECO:0000259" key="1">
    <source>
        <dbReference type="Pfam" id="PF05899"/>
    </source>
</evidence>
<comment type="caution">
    <text evidence="3">The sequence shown here is derived from an EMBL/GenBank/DDBJ whole genome shotgun (WGS) entry which is preliminary data.</text>
</comment>
<dbReference type="EMBL" id="JBHRSF010000067">
    <property type="protein sequence ID" value="MFC2996409.1"/>
    <property type="molecule type" value="Genomic_DNA"/>
</dbReference>
<dbReference type="SUPFAM" id="SSF51182">
    <property type="entry name" value="RmlC-like cupins"/>
    <property type="match status" value="1"/>
</dbReference>
<protein>
    <submittedName>
        <fullName evidence="2">Cupin domain-containing protein</fullName>
    </submittedName>
    <submittedName>
        <fullName evidence="3">DUF861 domain-containing protein</fullName>
    </submittedName>
</protein>
<feature type="domain" description="(S)-ureidoglycine aminohydrolase cupin" evidence="1">
    <location>
        <begin position="43"/>
        <end position="113"/>
    </location>
</feature>
<proteinExistence type="predicted"/>
<keyword evidence="5" id="KW-1185">Reference proteome</keyword>
<dbReference type="RefSeq" id="WP_107008866.1">
    <property type="nucleotide sequence ID" value="NZ_JBHRSF010000067.1"/>
</dbReference>
<dbReference type="PANTHER" id="PTHR33271:SF22">
    <property type="entry name" value="OS04G0445200 PROTEIN"/>
    <property type="match status" value="1"/>
</dbReference>
<reference evidence="2" key="4">
    <citation type="submission" date="2024-09" db="EMBL/GenBank/DDBJ databases">
        <authorList>
            <person name="Sun Q."/>
            <person name="Mori K."/>
        </authorList>
    </citation>
    <scope>NUCLEOTIDE SEQUENCE</scope>
    <source>
        <strain evidence="2">KCTC 62575</strain>
    </source>
</reference>
<reference evidence="5" key="3">
    <citation type="journal article" date="2019" name="Int. J. Syst. Evol. Microbiol.">
        <title>The Global Catalogue of Microorganisms (GCM) 10K type strain sequencing project: providing services to taxonomists for standard genome sequencing and annotation.</title>
        <authorList>
            <consortium name="The Broad Institute Genomics Platform"/>
            <consortium name="The Broad Institute Genome Sequencing Center for Infectious Disease"/>
            <person name="Wu L."/>
            <person name="Ma J."/>
        </authorList>
    </citation>
    <scope>NUCLEOTIDE SEQUENCE [LARGE SCALE GENOMIC DNA]</scope>
    <source>
        <strain evidence="5">KCTC 62575</strain>
    </source>
</reference>
<dbReference type="InterPro" id="IPR008579">
    <property type="entry name" value="UGlyAH_Cupin_dom"/>
</dbReference>